<dbReference type="RefSeq" id="WP_208463280.1">
    <property type="nucleotide sequence ID" value="NZ_JAGFOT010000001.1"/>
</dbReference>
<dbReference type="GO" id="GO:0016491">
    <property type="term" value="F:oxidoreductase activity"/>
    <property type="evidence" value="ECO:0007669"/>
    <property type="project" value="UniProtKB-KW"/>
</dbReference>
<sequence length="345" mass="38038">MKSAVIHKYGTAHDVLKIEQLPKPKIKKNEMLIQQYATSVNPIDFRTRSGYGRVLFPKIRGFTFPLVLGRDVSGVIVEVGSAIKDFKVGDYVYGCNKTKSQGAYAEYVVVSVDDIAYKPASLTFNEAASLPYVICTVWDALVNKAGLNPDNTKGKRVFIQGGSGGIGSFAVQLIKAWGGYVATTCSTNHVEKLSELGADHVIDYKKEDYSLVLSDFDVALETIGGTLERKTLSILKHDGHGYFTTLIHPLLRNFDDNGLIKGGLTNACEYLSKQKDAKAQGIHYSWATYKPNRVALNHVAELIEQGLIKPYINCEFDLSEIVAAHEYCEQGKSQGKVVIRIHQAI</sequence>
<keyword evidence="2" id="KW-0809">Transit peptide</keyword>
<dbReference type="PANTHER" id="PTHR11695:SF294">
    <property type="entry name" value="RETICULON-4-INTERACTING PROTEIN 1, MITOCHONDRIAL"/>
    <property type="match status" value="1"/>
</dbReference>
<dbReference type="SUPFAM" id="SSF51735">
    <property type="entry name" value="NAD(P)-binding Rossmann-fold domains"/>
    <property type="match status" value="1"/>
</dbReference>
<dbReference type="InterPro" id="IPR036291">
    <property type="entry name" value="NAD(P)-bd_dom_sf"/>
</dbReference>
<dbReference type="InterPro" id="IPR011032">
    <property type="entry name" value="GroES-like_sf"/>
</dbReference>
<organism evidence="5 6">
    <name type="scientific">Acinetobacter haemolyticus</name>
    <dbReference type="NCBI Taxonomy" id="29430"/>
    <lineage>
        <taxon>Bacteria</taxon>
        <taxon>Pseudomonadati</taxon>
        <taxon>Pseudomonadota</taxon>
        <taxon>Gammaproteobacteria</taxon>
        <taxon>Moraxellales</taxon>
        <taxon>Moraxellaceae</taxon>
        <taxon>Acinetobacter</taxon>
    </lineage>
</organism>
<dbReference type="EMBL" id="JAGFOT010000001">
    <property type="protein sequence ID" value="MBO3656698.1"/>
    <property type="molecule type" value="Genomic_DNA"/>
</dbReference>
<comment type="caution">
    <text evidence="5">The sequence shown here is derived from an EMBL/GenBank/DDBJ whole genome shotgun (WGS) entry which is preliminary data.</text>
</comment>
<dbReference type="InterPro" id="IPR020843">
    <property type="entry name" value="ER"/>
</dbReference>
<feature type="domain" description="Enoyl reductase (ER)" evidence="4">
    <location>
        <begin position="11"/>
        <end position="339"/>
    </location>
</feature>
<protein>
    <submittedName>
        <fullName evidence="5">Zinc-binding dehydrogenase</fullName>
    </submittedName>
</protein>
<evidence type="ECO:0000256" key="2">
    <source>
        <dbReference type="ARBA" id="ARBA00022946"/>
    </source>
</evidence>
<dbReference type="Proteomes" id="UP000670925">
    <property type="component" value="Unassembled WGS sequence"/>
</dbReference>
<evidence type="ECO:0000313" key="5">
    <source>
        <dbReference type="EMBL" id="MBO3656698.1"/>
    </source>
</evidence>
<dbReference type="Gene3D" id="3.90.180.10">
    <property type="entry name" value="Medium-chain alcohol dehydrogenases, catalytic domain"/>
    <property type="match status" value="1"/>
</dbReference>
<keyword evidence="3" id="KW-0560">Oxidoreductase</keyword>
<dbReference type="PANTHER" id="PTHR11695">
    <property type="entry name" value="ALCOHOL DEHYDROGENASE RELATED"/>
    <property type="match status" value="1"/>
</dbReference>
<dbReference type="Pfam" id="PF08240">
    <property type="entry name" value="ADH_N"/>
    <property type="match status" value="1"/>
</dbReference>
<reference evidence="5" key="1">
    <citation type="submission" date="2021-03" db="EMBL/GenBank/DDBJ databases">
        <title>Acinetobacter spp. whole-genome sequenced from Terengganu.</title>
        <authorList>
            <person name="Mohd Rani F."/>
        </authorList>
    </citation>
    <scope>NUCLEOTIDE SEQUENCE</scope>
    <source>
        <strain evidence="5">AC1502</strain>
    </source>
</reference>
<dbReference type="InterPro" id="IPR013154">
    <property type="entry name" value="ADH-like_N"/>
</dbReference>
<gene>
    <name evidence="5" type="ORF">J5N55_01160</name>
</gene>
<dbReference type="AlphaFoldDB" id="A0AAW4J9S6"/>
<dbReference type="SMART" id="SM00829">
    <property type="entry name" value="PKS_ER"/>
    <property type="match status" value="1"/>
</dbReference>
<dbReference type="FunFam" id="3.40.50.720:FF:000147">
    <property type="entry name" value="Reticulon-4-interacting protein 1 homolog, mitochondrial"/>
    <property type="match status" value="1"/>
</dbReference>
<dbReference type="SUPFAM" id="SSF50129">
    <property type="entry name" value="GroES-like"/>
    <property type="match status" value="1"/>
</dbReference>
<evidence type="ECO:0000256" key="3">
    <source>
        <dbReference type="ARBA" id="ARBA00023002"/>
    </source>
</evidence>
<proteinExistence type="inferred from homology"/>
<accession>A0AAW4J9S6</accession>
<dbReference type="InterPro" id="IPR050700">
    <property type="entry name" value="YIM1/Zinc_Alcohol_DH_Fams"/>
</dbReference>
<evidence type="ECO:0000256" key="1">
    <source>
        <dbReference type="ARBA" id="ARBA00010371"/>
    </source>
</evidence>
<dbReference type="Pfam" id="PF13602">
    <property type="entry name" value="ADH_zinc_N_2"/>
    <property type="match status" value="1"/>
</dbReference>
<dbReference type="Gene3D" id="3.40.50.720">
    <property type="entry name" value="NAD(P)-binding Rossmann-like Domain"/>
    <property type="match status" value="1"/>
</dbReference>
<evidence type="ECO:0000313" key="6">
    <source>
        <dbReference type="Proteomes" id="UP000670925"/>
    </source>
</evidence>
<comment type="similarity">
    <text evidence="1">Belongs to the zinc-containing alcohol dehydrogenase family. Quinone oxidoreductase subfamily.</text>
</comment>
<name>A0AAW4J9S6_ACIHA</name>
<evidence type="ECO:0000259" key="4">
    <source>
        <dbReference type="SMART" id="SM00829"/>
    </source>
</evidence>